<dbReference type="OrthoDB" id="10263272at2759"/>
<dbReference type="EMBL" id="ASPP01010032">
    <property type="protein sequence ID" value="ETO23337.1"/>
    <property type="molecule type" value="Genomic_DNA"/>
</dbReference>
<keyword evidence="6" id="KW-0131">Cell cycle</keyword>
<dbReference type="SUPFAM" id="SSF50978">
    <property type="entry name" value="WD40 repeat-like"/>
    <property type="match status" value="1"/>
</dbReference>
<accession>X6NDD4</accession>
<keyword evidence="11" id="KW-1185">Reference proteome</keyword>
<keyword evidence="8" id="KW-0812">Transmembrane</keyword>
<keyword evidence="5" id="KW-0498">Mitosis</keyword>
<dbReference type="GO" id="GO:0005680">
    <property type="term" value="C:anaphase-promoting complex"/>
    <property type="evidence" value="ECO:0007669"/>
    <property type="project" value="TreeGrafter"/>
</dbReference>
<feature type="domain" description="CDC20/Fizzy WD40" evidence="9">
    <location>
        <begin position="2"/>
        <end position="208"/>
    </location>
</feature>
<dbReference type="InterPro" id="IPR015943">
    <property type="entry name" value="WD40/YVTN_repeat-like_dom_sf"/>
</dbReference>
<dbReference type="PANTHER" id="PTHR19918:SF8">
    <property type="entry name" value="FI02843P"/>
    <property type="match status" value="1"/>
</dbReference>
<keyword evidence="3" id="KW-0132">Cell division</keyword>
<dbReference type="InterPro" id="IPR001680">
    <property type="entry name" value="WD40_rpt"/>
</dbReference>
<dbReference type="InterPro" id="IPR033010">
    <property type="entry name" value="Cdc20/Fizzy"/>
</dbReference>
<comment type="similarity">
    <text evidence="1">Belongs to the WD repeat CDC20/Fizzy family.</text>
</comment>
<evidence type="ECO:0000256" key="7">
    <source>
        <dbReference type="PROSITE-ProRule" id="PRU00221"/>
    </source>
</evidence>
<keyword evidence="4" id="KW-0677">Repeat</keyword>
<evidence type="ECO:0000256" key="3">
    <source>
        <dbReference type="ARBA" id="ARBA00022618"/>
    </source>
</evidence>
<dbReference type="GO" id="GO:0051301">
    <property type="term" value="P:cell division"/>
    <property type="evidence" value="ECO:0007669"/>
    <property type="project" value="UniProtKB-KW"/>
</dbReference>
<comment type="caution">
    <text evidence="10">The sequence shown here is derived from an EMBL/GenBank/DDBJ whole genome shotgun (WGS) entry which is preliminary data.</text>
</comment>
<dbReference type="Proteomes" id="UP000023152">
    <property type="component" value="Unassembled WGS sequence"/>
</dbReference>
<dbReference type="SMART" id="SM00320">
    <property type="entry name" value="WD40"/>
    <property type="match status" value="4"/>
</dbReference>
<keyword evidence="8" id="KW-0472">Membrane</keyword>
<dbReference type="GO" id="GO:1905786">
    <property type="term" value="P:positive regulation of anaphase-promoting complex-dependent catabolic process"/>
    <property type="evidence" value="ECO:0007669"/>
    <property type="project" value="TreeGrafter"/>
</dbReference>
<protein>
    <recommendedName>
        <fullName evidence="9">CDC20/Fizzy WD40 domain-containing protein</fullName>
    </recommendedName>
</protein>
<dbReference type="PROSITE" id="PS50294">
    <property type="entry name" value="WD_REPEATS_REGION"/>
    <property type="match status" value="1"/>
</dbReference>
<feature type="transmembrane region" description="Helical" evidence="8">
    <location>
        <begin position="211"/>
        <end position="232"/>
    </location>
</feature>
<dbReference type="GO" id="GO:0031145">
    <property type="term" value="P:anaphase-promoting complex-dependent catabolic process"/>
    <property type="evidence" value="ECO:0007669"/>
    <property type="project" value="TreeGrafter"/>
</dbReference>
<dbReference type="PROSITE" id="PS50082">
    <property type="entry name" value="WD_REPEATS_2"/>
    <property type="match status" value="2"/>
</dbReference>
<organism evidence="10 11">
    <name type="scientific">Reticulomyxa filosa</name>
    <dbReference type="NCBI Taxonomy" id="46433"/>
    <lineage>
        <taxon>Eukaryota</taxon>
        <taxon>Sar</taxon>
        <taxon>Rhizaria</taxon>
        <taxon>Retaria</taxon>
        <taxon>Foraminifera</taxon>
        <taxon>Monothalamids</taxon>
        <taxon>Reticulomyxidae</taxon>
        <taxon>Reticulomyxa</taxon>
    </lineage>
</organism>
<dbReference type="GO" id="GO:1990757">
    <property type="term" value="F:ubiquitin ligase activator activity"/>
    <property type="evidence" value="ECO:0007669"/>
    <property type="project" value="TreeGrafter"/>
</dbReference>
<evidence type="ECO:0000259" key="9">
    <source>
        <dbReference type="Pfam" id="PF24807"/>
    </source>
</evidence>
<evidence type="ECO:0000313" key="11">
    <source>
        <dbReference type="Proteomes" id="UP000023152"/>
    </source>
</evidence>
<dbReference type="Pfam" id="PF24807">
    <property type="entry name" value="WD40_CDC20-Fz"/>
    <property type="match status" value="1"/>
</dbReference>
<dbReference type="InterPro" id="IPR036322">
    <property type="entry name" value="WD40_repeat_dom_sf"/>
</dbReference>
<evidence type="ECO:0000256" key="2">
    <source>
        <dbReference type="ARBA" id="ARBA00022574"/>
    </source>
</evidence>
<dbReference type="GO" id="GO:0010997">
    <property type="term" value="F:anaphase-promoting complex binding"/>
    <property type="evidence" value="ECO:0007669"/>
    <property type="project" value="InterPro"/>
</dbReference>
<evidence type="ECO:0000256" key="8">
    <source>
        <dbReference type="SAM" id="Phobius"/>
    </source>
</evidence>
<evidence type="ECO:0000313" key="10">
    <source>
        <dbReference type="EMBL" id="ETO23337.1"/>
    </source>
</evidence>
<dbReference type="InterPro" id="IPR056150">
    <property type="entry name" value="WD40_CDC20-Fz"/>
</dbReference>
<name>X6NDD4_RETFI</name>
<dbReference type="AlphaFoldDB" id="X6NDD4"/>
<feature type="repeat" description="WD" evidence="7">
    <location>
        <begin position="1"/>
        <end position="19"/>
    </location>
</feature>
<reference evidence="10 11" key="1">
    <citation type="journal article" date="2013" name="Curr. Biol.">
        <title>The Genome of the Foraminiferan Reticulomyxa filosa.</title>
        <authorList>
            <person name="Glockner G."/>
            <person name="Hulsmann N."/>
            <person name="Schleicher M."/>
            <person name="Noegel A.A."/>
            <person name="Eichinger L."/>
            <person name="Gallinger C."/>
            <person name="Pawlowski J."/>
            <person name="Sierra R."/>
            <person name="Euteneuer U."/>
            <person name="Pillet L."/>
            <person name="Moustafa A."/>
            <person name="Platzer M."/>
            <person name="Groth M."/>
            <person name="Szafranski K."/>
            <person name="Schliwa M."/>
        </authorList>
    </citation>
    <scope>NUCLEOTIDE SEQUENCE [LARGE SCALE GENOMIC DNA]</scope>
</reference>
<dbReference type="OMA" id="KCDEVYQ"/>
<keyword evidence="2 7" id="KW-0853">WD repeat</keyword>
<evidence type="ECO:0000256" key="5">
    <source>
        <dbReference type="ARBA" id="ARBA00022776"/>
    </source>
</evidence>
<feature type="repeat" description="WD" evidence="7">
    <location>
        <begin position="61"/>
        <end position="95"/>
    </location>
</feature>
<sequence>MSDNTVALWDVKNKKVLRRIRGHSARVGCLAWNNFILSTGSCDSTIMNHDVRAKESLLATLKGHEQEICGLQWDSNTDGTYLASGGNDNVACVWEYNQLSANEPTPKCVLRESRAAVKALAWCPWQKALLAAGGGTGDMHIRFYDVNSGNCFNEVNTQSQVCSLQWNPFDKEILSSHGFSKYQLSIWKYPSLIKTHDLTGHTSRVLHTVEFFVTLSSRFKFFILLFVIVLVWKKKKKKKKRRCPQMAQWSVQVLLMKLCGFGKFLKK</sequence>
<proteinExistence type="inferred from homology"/>
<dbReference type="PANTHER" id="PTHR19918">
    <property type="entry name" value="CELL DIVISION CYCLE 20 CDC20 FIZZY -RELATED"/>
    <property type="match status" value="1"/>
</dbReference>
<gene>
    <name evidence="10" type="ORF">RFI_13846</name>
</gene>
<keyword evidence="8" id="KW-1133">Transmembrane helix</keyword>
<dbReference type="Gene3D" id="2.130.10.10">
    <property type="entry name" value="YVTN repeat-like/Quinoprotein amine dehydrogenase"/>
    <property type="match status" value="1"/>
</dbReference>
<evidence type="ECO:0000256" key="4">
    <source>
        <dbReference type="ARBA" id="ARBA00022737"/>
    </source>
</evidence>
<evidence type="ECO:0000256" key="6">
    <source>
        <dbReference type="ARBA" id="ARBA00023306"/>
    </source>
</evidence>
<evidence type="ECO:0000256" key="1">
    <source>
        <dbReference type="ARBA" id="ARBA00006445"/>
    </source>
</evidence>